<evidence type="ECO:0000256" key="1">
    <source>
        <dbReference type="SAM" id="MobiDB-lite"/>
    </source>
</evidence>
<feature type="transmembrane region" description="Helical" evidence="2">
    <location>
        <begin position="12"/>
        <end position="33"/>
    </location>
</feature>
<keyword evidence="2" id="KW-0472">Membrane</keyword>
<evidence type="ECO:0000313" key="4">
    <source>
        <dbReference type="Proteomes" id="UP000306416"/>
    </source>
</evidence>
<proteinExistence type="predicted"/>
<gene>
    <name evidence="3" type="primary">ccoS</name>
    <name evidence="3" type="ORF">E4633_04550</name>
</gene>
<dbReference type="Pfam" id="PF03597">
    <property type="entry name" value="FixS"/>
    <property type="match status" value="1"/>
</dbReference>
<organism evidence="3 4">
    <name type="scientific">Geomonas terrae</name>
    <dbReference type="NCBI Taxonomy" id="2562681"/>
    <lineage>
        <taxon>Bacteria</taxon>
        <taxon>Pseudomonadati</taxon>
        <taxon>Thermodesulfobacteriota</taxon>
        <taxon>Desulfuromonadia</taxon>
        <taxon>Geobacterales</taxon>
        <taxon>Geobacteraceae</taxon>
        <taxon>Geomonas</taxon>
    </lineage>
</organism>
<protein>
    <submittedName>
        <fullName evidence="3">Cbb3-type cytochrome oxidase assembly protein CcoS</fullName>
    </submittedName>
</protein>
<dbReference type="AlphaFoldDB" id="A0A4S1CLT9"/>
<sequence>MNNPLDSNAFVLIWIGFPLLAGSVAALFFFWGMHNGQFADQERARYLPLESGCEEEAPTRSEPPRHDRGDQEVVEVPSLSQPGRHETGGGPEKCAGGTRPC</sequence>
<keyword evidence="2" id="KW-1133">Transmembrane helix</keyword>
<feature type="region of interest" description="Disordered" evidence="1">
    <location>
        <begin position="51"/>
        <end position="101"/>
    </location>
</feature>
<dbReference type="RefSeq" id="WP_135869059.1">
    <property type="nucleotide sequence ID" value="NZ_SRSC01000001.1"/>
</dbReference>
<keyword evidence="4" id="KW-1185">Reference proteome</keyword>
<reference evidence="3 4" key="1">
    <citation type="submission" date="2019-04" db="EMBL/GenBank/DDBJ databases">
        <title>Geobacter oryzae sp. nov., ferric-reducing bacteria isolated from paddy soil.</title>
        <authorList>
            <person name="Xu Z."/>
            <person name="Masuda Y."/>
            <person name="Itoh H."/>
            <person name="Senoo K."/>
        </authorList>
    </citation>
    <scope>NUCLEOTIDE SEQUENCE [LARGE SCALE GENOMIC DNA]</scope>
    <source>
        <strain evidence="3 4">Red111</strain>
    </source>
</reference>
<name>A0A4S1CLT9_9BACT</name>
<evidence type="ECO:0000256" key="2">
    <source>
        <dbReference type="SAM" id="Phobius"/>
    </source>
</evidence>
<keyword evidence="2" id="KW-0812">Transmembrane</keyword>
<accession>A0A4S1CLT9</accession>
<evidence type="ECO:0000313" key="3">
    <source>
        <dbReference type="EMBL" id="TGU74734.1"/>
    </source>
</evidence>
<feature type="compositionally biased region" description="Basic and acidic residues" evidence="1">
    <location>
        <begin position="57"/>
        <end position="71"/>
    </location>
</feature>
<dbReference type="Proteomes" id="UP000306416">
    <property type="component" value="Unassembled WGS sequence"/>
</dbReference>
<dbReference type="InterPro" id="IPR004714">
    <property type="entry name" value="Cyt_oxidase_maturation_cbb3"/>
</dbReference>
<comment type="caution">
    <text evidence="3">The sequence shown here is derived from an EMBL/GenBank/DDBJ whole genome shotgun (WGS) entry which is preliminary data.</text>
</comment>
<dbReference type="EMBL" id="SRSC01000001">
    <property type="protein sequence ID" value="TGU74734.1"/>
    <property type="molecule type" value="Genomic_DNA"/>
</dbReference>